<accession>A7HUG2</accession>
<organism evidence="1 2">
    <name type="scientific">Parvibaculum lavamentivorans (strain DS-1 / DSM 13023 / NCIMB 13966)</name>
    <dbReference type="NCBI Taxonomy" id="402881"/>
    <lineage>
        <taxon>Bacteria</taxon>
        <taxon>Pseudomonadati</taxon>
        <taxon>Pseudomonadota</taxon>
        <taxon>Alphaproteobacteria</taxon>
        <taxon>Hyphomicrobiales</taxon>
        <taxon>Parvibaculaceae</taxon>
        <taxon>Parvibaculum</taxon>
    </lineage>
</organism>
<keyword evidence="2" id="KW-1185">Reference proteome</keyword>
<dbReference type="EMBL" id="CP000774">
    <property type="protein sequence ID" value="ABS63545.1"/>
    <property type="molecule type" value="Genomic_DNA"/>
</dbReference>
<dbReference type="OrthoDB" id="4760165at2"/>
<proteinExistence type="predicted"/>
<dbReference type="PANTHER" id="PTHR39456">
    <property type="entry name" value="METAL-DEPENDENT HYDROLASE"/>
    <property type="match status" value="1"/>
</dbReference>
<dbReference type="PANTHER" id="PTHR39456:SF1">
    <property type="entry name" value="METAL-DEPENDENT HYDROLASE"/>
    <property type="match status" value="1"/>
</dbReference>
<dbReference type="InterPro" id="IPR016516">
    <property type="entry name" value="UCP07580"/>
</dbReference>
<sequence>MSAAQQAATAPVASQSGSRLSFKTRNRHFAAGNERHWYNGDPVITAYFNALSAMFPDGERFFCDTVRKQKHKIGDPKLQDEIREFLGQEAIHSREHQLYNDRIAELGYPMRKIEARSARMLALAKKVLPPRAQLGQTVALEHFTAILADQLLTDREIFRDQATPEEYELWMWHAVEETEHKAVAFDVLKAVSSKPAFYLNRVRALLMTTLFFNANLFMHIRDLLKTDGLHWSPRAWGRLFAYLWVRPGSLRKAIPAYLDWFRPGFHPWDHDNRDLVAAWKQEHNEAQIAASAA</sequence>
<evidence type="ECO:0000313" key="2">
    <source>
        <dbReference type="Proteomes" id="UP000006377"/>
    </source>
</evidence>
<protein>
    <submittedName>
        <fullName evidence="1">Metal-dependent hydrolase-like protein</fullName>
    </submittedName>
</protein>
<dbReference type="KEGG" id="pla:Plav_1930"/>
<dbReference type="STRING" id="402881.Plav_1930"/>
<gene>
    <name evidence="1" type="ordered locus">Plav_1930</name>
</gene>
<dbReference type="HOGENOM" id="CLU_051636_0_1_5"/>
<dbReference type="Proteomes" id="UP000006377">
    <property type="component" value="Chromosome"/>
</dbReference>
<reference evidence="1 2" key="1">
    <citation type="journal article" date="2011" name="Stand. Genomic Sci.">
        <title>Complete genome sequence of Parvibaculum lavamentivorans type strain (DS-1(T)).</title>
        <authorList>
            <person name="Schleheck D."/>
            <person name="Weiss M."/>
            <person name="Pitluck S."/>
            <person name="Bruce D."/>
            <person name="Land M.L."/>
            <person name="Han S."/>
            <person name="Saunders E."/>
            <person name="Tapia R."/>
            <person name="Detter C."/>
            <person name="Brettin T."/>
            <person name="Han J."/>
            <person name="Woyke T."/>
            <person name="Goodwin L."/>
            <person name="Pennacchio L."/>
            <person name="Nolan M."/>
            <person name="Cook A.M."/>
            <person name="Kjelleberg S."/>
            <person name="Thomas T."/>
        </authorList>
    </citation>
    <scope>NUCLEOTIDE SEQUENCE [LARGE SCALE GENOMIC DNA]</scope>
    <source>
        <strain evidence="2">DS-1 / DSM 13023 / NCIMB 13966</strain>
    </source>
</reference>
<dbReference type="AlphaFoldDB" id="A7HUG2"/>
<dbReference type="eggNOG" id="COG3687">
    <property type="taxonomic scope" value="Bacteria"/>
</dbReference>
<evidence type="ECO:0000313" key="1">
    <source>
        <dbReference type="EMBL" id="ABS63545.1"/>
    </source>
</evidence>
<name>A7HUG2_PARL1</name>
<dbReference type="Pfam" id="PF10118">
    <property type="entry name" value="Metal_hydrol"/>
    <property type="match status" value="1"/>
</dbReference>
<dbReference type="GO" id="GO:0016787">
    <property type="term" value="F:hydrolase activity"/>
    <property type="evidence" value="ECO:0007669"/>
    <property type="project" value="UniProtKB-KW"/>
</dbReference>
<dbReference type="RefSeq" id="WP_012110841.1">
    <property type="nucleotide sequence ID" value="NC_009719.1"/>
</dbReference>
<keyword evidence="1" id="KW-0378">Hydrolase</keyword>
<dbReference type="PIRSF" id="PIRSF007580">
    <property type="entry name" value="UCP07580"/>
    <property type="match status" value="1"/>
</dbReference>